<dbReference type="RefSeq" id="WP_258303584.1">
    <property type="nucleotide sequence ID" value="NZ_CP078064.1"/>
</dbReference>
<dbReference type="GeneID" id="74530428"/>
<reference evidence="2 3" key="1">
    <citation type="submission" date="2016-10" db="EMBL/GenBank/DDBJ databases">
        <authorList>
            <person name="de Groot N.N."/>
        </authorList>
    </citation>
    <scope>NUCLEOTIDE SEQUENCE [LARGE SCALE GENOMIC DNA]</scope>
    <source>
        <strain evidence="2 3">CDM_5</strain>
    </source>
</reference>
<proteinExistence type="predicted"/>
<accession>A0A1H7V238</accession>
<dbReference type="AlphaFoldDB" id="A0A1H7V238"/>
<dbReference type="Proteomes" id="UP000183894">
    <property type="component" value="Unassembled WGS sequence"/>
</dbReference>
<sequence>MRTKTKLAAILVALLVVVTTLRSTGSSSLPGEDEDEAIASSTSA</sequence>
<name>A0A1H7V238_HALLR</name>
<evidence type="ECO:0000256" key="1">
    <source>
        <dbReference type="SAM" id="MobiDB-lite"/>
    </source>
</evidence>
<dbReference type="EMBL" id="FOAD01000016">
    <property type="protein sequence ID" value="SEM03321.1"/>
    <property type="molecule type" value="Genomic_DNA"/>
</dbReference>
<feature type="region of interest" description="Disordered" evidence="1">
    <location>
        <begin position="24"/>
        <end position="44"/>
    </location>
</feature>
<evidence type="ECO:0000313" key="3">
    <source>
        <dbReference type="Proteomes" id="UP000183894"/>
    </source>
</evidence>
<gene>
    <name evidence="2" type="ORF">SAMN04488691_11616</name>
</gene>
<evidence type="ECO:0000313" key="2">
    <source>
        <dbReference type="EMBL" id="SEM03321.1"/>
    </source>
</evidence>
<organism evidence="2 3">
    <name type="scientific">Haloferax larsenii</name>
    <dbReference type="NCBI Taxonomy" id="302484"/>
    <lineage>
        <taxon>Archaea</taxon>
        <taxon>Methanobacteriati</taxon>
        <taxon>Methanobacteriota</taxon>
        <taxon>Stenosarchaea group</taxon>
        <taxon>Halobacteria</taxon>
        <taxon>Halobacteriales</taxon>
        <taxon>Haloferacaceae</taxon>
        <taxon>Haloferax</taxon>
    </lineage>
</organism>
<protein>
    <submittedName>
        <fullName evidence="2">Uncharacterized protein</fullName>
    </submittedName>
</protein>